<keyword evidence="2" id="KW-1185">Reference proteome</keyword>
<dbReference type="Proteomes" id="UP000050482">
    <property type="component" value="Unassembled WGS sequence"/>
</dbReference>
<comment type="caution">
    <text evidence="1">The sequence shown here is derived from an EMBL/GenBank/DDBJ whole genome shotgun (WGS) entry which is preliminary data.</text>
</comment>
<gene>
    <name evidence="1" type="ORF">AN477_01840</name>
</gene>
<evidence type="ECO:0000313" key="2">
    <source>
        <dbReference type="Proteomes" id="UP000050482"/>
    </source>
</evidence>
<evidence type="ECO:0000313" key="1">
    <source>
        <dbReference type="EMBL" id="KPV45673.1"/>
    </source>
</evidence>
<dbReference type="PATRIC" id="fig|471514.4.peg.374"/>
<sequence>MEQCIVEAEKIEDSPQNEWLSSQCDGILFLFMRESVTGIEWLVLTAIPGRHIKLPQSIMTRVLGDTVTAGADDHRTAHLNCHADRLGSLFSIRLLYCISYT</sequence>
<name>A0A0P9EQ54_9BACL</name>
<proteinExistence type="predicted"/>
<dbReference type="AlphaFoldDB" id="A0A0P9EQ54"/>
<protein>
    <submittedName>
        <fullName evidence="1">Uncharacterized protein</fullName>
    </submittedName>
</protein>
<reference evidence="1 2" key="1">
    <citation type="submission" date="2015-09" db="EMBL/GenBank/DDBJ databases">
        <title>Draft genome sequence of Alicyclobacillus ferrooxydans DSM 22381.</title>
        <authorList>
            <person name="Hemp J."/>
        </authorList>
    </citation>
    <scope>NUCLEOTIDE SEQUENCE [LARGE SCALE GENOMIC DNA]</scope>
    <source>
        <strain evidence="1 2">TC-34</strain>
    </source>
</reference>
<accession>A0A0P9EQ54</accession>
<dbReference type="EMBL" id="LJCO01000008">
    <property type="protein sequence ID" value="KPV45673.1"/>
    <property type="molecule type" value="Genomic_DNA"/>
</dbReference>
<dbReference type="RefSeq" id="WP_054967467.1">
    <property type="nucleotide sequence ID" value="NZ_LJCO01000008.1"/>
</dbReference>
<organism evidence="1 2">
    <name type="scientific">Alicyclobacillus ferrooxydans</name>
    <dbReference type="NCBI Taxonomy" id="471514"/>
    <lineage>
        <taxon>Bacteria</taxon>
        <taxon>Bacillati</taxon>
        <taxon>Bacillota</taxon>
        <taxon>Bacilli</taxon>
        <taxon>Bacillales</taxon>
        <taxon>Alicyclobacillaceae</taxon>
        <taxon>Alicyclobacillus</taxon>
    </lineage>
</organism>